<feature type="transmembrane region" description="Helical" evidence="2">
    <location>
        <begin position="255"/>
        <end position="277"/>
    </location>
</feature>
<keyword evidence="2" id="KW-0812">Transmembrane</keyword>
<protein>
    <recommendedName>
        <fullName evidence="6">LPXTG-domain-containing protein</fullName>
    </recommendedName>
</protein>
<keyword evidence="2" id="KW-0472">Membrane</keyword>
<gene>
    <name evidence="4" type="ORF">LLEC1_02141</name>
</gene>
<feature type="region of interest" description="Disordered" evidence="1">
    <location>
        <begin position="465"/>
        <end position="484"/>
    </location>
</feature>
<feature type="region of interest" description="Disordered" evidence="1">
    <location>
        <begin position="549"/>
        <end position="587"/>
    </location>
</feature>
<feature type="region of interest" description="Disordered" evidence="1">
    <location>
        <begin position="492"/>
        <end position="515"/>
    </location>
</feature>
<proteinExistence type="predicted"/>
<evidence type="ECO:0000256" key="1">
    <source>
        <dbReference type="SAM" id="MobiDB-lite"/>
    </source>
</evidence>
<dbReference type="OrthoDB" id="5426678at2759"/>
<dbReference type="AlphaFoldDB" id="A0A179IG30"/>
<name>A0A179IG30_CORDF</name>
<feature type="compositionally biased region" description="Low complexity" evidence="1">
    <location>
        <begin position="465"/>
        <end position="477"/>
    </location>
</feature>
<feature type="region of interest" description="Disordered" evidence="1">
    <location>
        <begin position="383"/>
        <end position="439"/>
    </location>
</feature>
<comment type="caution">
    <text evidence="4">The sequence shown here is derived from an EMBL/GenBank/DDBJ whole genome shotgun (WGS) entry which is preliminary data.</text>
</comment>
<dbReference type="EMBL" id="LUKN01001635">
    <property type="protein sequence ID" value="OAR00591.1"/>
    <property type="molecule type" value="Genomic_DNA"/>
</dbReference>
<feature type="chain" id="PRO_5008104395" description="LPXTG-domain-containing protein" evidence="3">
    <location>
        <begin position="25"/>
        <end position="587"/>
    </location>
</feature>
<dbReference type="Proteomes" id="UP000243081">
    <property type="component" value="Unassembled WGS sequence"/>
</dbReference>
<sequence>MKLRQQRPAFWALFLLAAATAVLALQVAPGSPCAHKCLGSGADNNWSADASNTNSSEITCSDAAYSDSQVGLKYKQCLECLRTSSRGNWGETDAKWFVYNLRFALDVCLYDSPEADPAVHSSPCASNEGCKNLKSALTGDDLAPTQNMTWDYCFRDDGAFMSSNRTTCMQCLRDTQDQTYMANCKTALSSIPQNLALAKTSITAVLTALEAGCRQTPEKGTAIGLSGSVFSSAPVNITDPDTPPHEDHDSLSTGAIIGIAVSVIIVILVAIALLLFYCHKEKTQESWEDYYYDAYAPQAARPRRAPSRAAAVQRPVQYLPTQPKPMGEVPRAMFIRSNNTKYPEEKPKTFASSGDYYDSIEQGLRSNNGESYPMKELHPAAAHSTGTLHSKYSACSDRSISRGRSRAAARDGSPPSPTASALRRELSPPASVHKRVRSNTPDSFAVQAYMDAAAESARMAAVAAAAASPPTESSTASHGSTKRRSMLSLLSLPKLGSGGHGGGKKDKESPPLHPRYILQPRLTNDKAFHGDKNISRPILAREEPRFLDASTMSSNAPVISRLPRPPTPPDQYSEYKEVPLKSGALWN</sequence>
<evidence type="ECO:0000256" key="2">
    <source>
        <dbReference type="SAM" id="Phobius"/>
    </source>
</evidence>
<evidence type="ECO:0008006" key="6">
    <source>
        <dbReference type="Google" id="ProtNLM"/>
    </source>
</evidence>
<keyword evidence="2" id="KW-1133">Transmembrane helix</keyword>
<feature type="signal peptide" evidence="3">
    <location>
        <begin position="1"/>
        <end position="24"/>
    </location>
</feature>
<organism evidence="4 5">
    <name type="scientific">Cordyceps confragosa</name>
    <name type="common">Lecanicillium lecanii</name>
    <dbReference type="NCBI Taxonomy" id="2714763"/>
    <lineage>
        <taxon>Eukaryota</taxon>
        <taxon>Fungi</taxon>
        <taxon>Dikarya</taxon>
        <taxon>Ascomycota</taxon>
        <taxon>Pezizomycotina</taxon>
        <taxon>Sordariomycetes</taxon>
        <taxon>Hypocreomycetidae</taxon>
        <taxon>Hypocreales</taxon>
        <taxon>Cordycipitaceae</taxon>
        <taxon>Akanthomyces</taxon>
    </lineage>
</organism>
<reference evidence="4 5" key="1">
    <citation type="submission" date="2016-03" db="EMBL/GenBank/DDBJ databases">
        <title>Fine-scale spatial genetic structure of a fungal parasite of coffee scale insects.</title>
        <authorList>
            <person name="Jackson D."/>
            <person name="Zemenick K.A."/>
            <person name="Malloure B."/>
            <person name="Quandt C.A."/>
            <person name="James T.Y."/>
        </authorList>
    </citation>
    <scope>NUCLEOTIDE SEQUENCE [LARGE SCALE GENOMIC DNA]</scope>
    <source>
        <strain evidence="4 5">UM487</strain>
    </source>
</reference>
<dbReference type="OMA" id="GETDAKW"/>
<evidence type="ECO:0000256" key="3">
    <source>
        <dbReference type="SAM" id="SignalP"/>
    </source>
</evidence>
<keyword evidence="3" id="KW-0732">Signal</keyword>
<accession>A0A179IG30</accession>
<evidence type="ECO:0000313" key="4">
    <source>
        <dbReference type="EMBL" id="OAR00591.1"/>
    </source>
</evidence>
<keyword evidence="5" id="KW-1185">Reference proteome</keyword>
<evidence type="ECO:0000313" key="5">
    <source>
        <dbReference type="Proteomes" id="UP000243081"/>
    </source>
</evidence>